<name>A0AAD0ABS7_9BIFI</name>
<evidence type="ECO:0000313" key="2">
    <source>
        <dbReference type="EMBL" id="ATO41846.1"/>
    </source>
</evidence>
<dbReference type="EMBL" id="CP017696">
    <property type="protein sequence ID" value="ATO41846.1"/>
    <property type="molecule type" value="Genomic_DNA"/>
</dbReference>
<gene>
    <name evidence="2" type="ORF">BA20089_06725</name>
</gene>
<organism evidence="2 3">
    <name type="scientific">Bifidobacterium asteroides DSM 20089</name>
    <dbReference type="NCBI Taxonomy" id="1437594"/>
    <lineage>
        <taxon>Bacteria</taxon>
        <taxon>Bacillati</taxon>
        <taxon>Actinomycetota</taxon>
        <taxon>Actinomycetes</taxon>
        <taxon>Bifidobacteriales</taxon>
        <taxon>Bifidobacteriaceae</taxon>
        <taxon>Bifidobacterium</taxon>
    </lineage>
</organism>
<proteinExistence type="predicted"/>
<dbReference type="Gene3D" id="3.30.870.10">
    <property type="entry name" value="Endonuclease Chain A"/>
    <property type="match status" value="1"/>
</dbReference>
<accession>A0AAD0ABS7</accession>
<evidence type="ECO:0000313" key="3">
    <source>
        <dbReference type="Proteomes" id="UP000224056"/>
    </source>
</evidence>
<dbReference type="AlphaFoldDB" id="A0AAD0ABS7"/>
<dbReference type="RefSeq" id="WP_015022489.1">
    <property type="nucleotide sequence ID" value="NZ_CP017696.1"/>
</dbReference>
<dbReference type="CDD" id="cd09117">
    <property type="entry name" value="PLDc_Bfil_DEXD_like"/>
    <property type="match status" value="1"/>
</dbReference>
<dbReference type="InterPro" id="IPR019065">
    <property type="entry name" value="RE_NgoFVII_N"/>
</dbReference>
<dbReference type="GeneID" id="93051073"/>
<sequence>MKLLNQPLDGALGDKLKSLLRSGEFSKLNIVVAFAKNSGVQRLINDFDDFIKSGGEINVYVGVDFDGTTYEALSALLPRTTSLFIIHAENEQTFHSKIYNFTGEDKNLLIVGSNNFTRGGLWTNMESSLIVSSDKKDDTTVQDEFISYIQSLRSLNKSKSCMQINSQNDIDLLLRNGYIKTEIETLIKNKSKKYGGSRNVHPLFGNGVRAKLPSLIKGPDSNSSISPFPDSRLESKTDAFTSTGADDETDETIWLETRKMTGGSRNILDLSAKSLLYSGNPEGTVYDIGTENYISGAVRFFGIDPINTKISKDIIINYNGIDYYGNTILFPKGKKANGTWRLQLKGRDASGNKITGQLKLNGNPSLPHKIITFTRVRDDCYSMSIFPDSKLSRFEKVSWLLAFNGSTNKARRLGIIKND</sequence>
<protein>
    <recommendedName>
        <fullName evidence="1">Restriction endonuclease type II NgoFVII N-terminal domain-containing protein</fullName>
    </recommendedName>
</protein>
<evidence type="ECO:0000259" key="1">
    <source>
        <dbReference type="Pfam" id="PF09565"/>
    </source>
</evidence>
<reference evidence="2 3" key="1">
    <citation type="submission" date="2016-10" db="EMBL/GenBank/DDBJ databases">
        <title>The whole genome sequencing and assembly of B. asteroides DSM 20089 strain.</title>
        <authorList>
            <person name="Lee Y.-J."/>
            <person name="Park M.-K."/>
            <person name="Yi H."/>
            <person name="Bahn Y.-S."/>
            <person name="Kim J.F."/>
            <person name="Lee D.-W."/>
        </authorList>
    </citation>
    <scope>NUCLEOTIDE SEQUENCE [LARGE SCALE GENOMIC DNA]</scope>
    <source>
        <strain evidence="2 3">DSM 20089</strain>
    </source>
</reference>
<dbReference type="SUPFAM" id="SSF56024">
    <property type="entry name" value="Phospholipase D/nuclease"/>
    <property type="match status" value="1"/>
</dbReference>
<feature type="domain" description="Restriction endonuclease type II NgoFVII N-terminal" evidence="1">
    <location>
        <begin position="26"/>
        <end position="149"/>
    </location>
</feature>
<dbReference type="Pfam" id="PF09565">
    <property type="entry name" value="RE_NgoFVII"/>
    <property type="match status" value="1"/>
</dbReference>
<dbReference type="Proteomes" id="UP000224056">
    <property type="component" value="Chromosome"/>
</dbReference>